<keyword evidence="2" id="KW-1185">Reference proteome</keyword>
<dbReference type="EMBL" id="JANBPW010000050">
    <property type="protein sequence ID" value="KAJ1951160.1"/>
    <property type="molecule type" value="Genomic_DNA"/>
</dbReference>
<name>A0ACC1JH60_9FUNG</name>
<gene>
    <name evidence="1" type="ORF">FBU59_000325</name>
</gene>
<proteinExistence type="predicted"/>
<organism evidence="1 2">
    <name type="scientific">Linderina macrospora</name>
    <dbReference type="NCBI Taxonomy" id="4868"/>
    <lineage>
        <taxon>Eukaryota</taxon>
        <taxon>Fungi</taxon>
        <taxon>Fungi incertae sedis</taxon>
        <taxon>Zoopagomycota</taxon>
        <taxon>Kickxellomycotina</taxon>
        <taxon>Kickxellomycetes</taxon>
        <taxon>Kickxellales</taxon>
        <taxon>Kickxellaceae</taxon>
        <taxon>Linderina</taxon>
    </lineage>
</organism>
<reference evidence="1" key="1">
    <citation type="submission" date="2022-07" db="EMBL/GenBank/DDBJ databases">
        <title>Phylogenomic reconstructions and comparative analyses of Kickxellomycotina fungi.</title>
        <authorList>
            <person name="Reynolds N.K."/>
            <person name="Stajich J.E."/>
            <person name="Barry K."/>
            <person name="Grigoriev I.V."/>
            <person name="Crous P."/>
            <person name="Smith M.E."/>
        </authorList>
    </citation>
    <scope>NUCLEOTIDE SEQUENCE</scope>
    <source>
        <strain evidence="1">NRRL 5244</strain>
    </source>
</reference>
<evidence type="ECO:0000313" key="2">
    <source>
        <dbReference type="Proteomes" id="UP001150603"/>
    </source>
</evidence>
<comment type="caution">
    <text evidence="1">The sequence shown here is derived from an EMBL/GenBank/DDBJ whole genome shotgun (WGS) entry which is preliminary data.</text>
</comment>
<accession>A0ACC1JH60</accession>
<protein>
    <submittedName>
        <fullName evidence="1">Uncharacterized protein</fullName>
    </submittedName>
</protein>
<sequence>MSIGATPAVAAADTSNPWLADEDTHGASNRSSKMSGLSRDSTKLDKLSARLRAKRQAAKSAGDSDDVLLDVTQTLSLNKPETKGGDSEDEDPEAIRLEAVDDGKKPTVFSQRELVEQAFAEDDVVAEEFEQEKAEAMEEDAPKEEVISLPGWGAWGGNKIKQRKIVHPAAKDSGIDKEKRKDAKLGKVIINQKLAKASTRYYADNVPFPYYTPEQFEETLQAPLGREWNTTRSHSKMVKPRVMTKMGKIIDPVMIPSKKRQ</sequence>
<dbReference type="Proteomes" id="UP001150603">
    <property type="component" value="Unassembled WGS sequence"/>
</dbReference>
<evidence type="ECO:0000313" key="1">
    <source>
        <dbReference type="EMBL" id="KAJ1951160.1"/>
    </source>
</evidence>